<feature type="region of interest" description="Disordered" evidence="1">
    <location>
        <begin position="180"/>
        <end position="200"/>
    </location>
</feature>
<dbReference type="AlphaFoldDB" id="A0A5J4T6H0"/>
<evidence type="ECO:0000313" key="2">
    <source>
        <dbReference type="EMBL" id="KAA6353582.1"/>
    </source>
</evidence>
<proteinExistence type="predicted"/>
<comment type="caution">
    <text evidence="2">The sequence shown here is derived from an EMBL/GenBank/DDBJ whole genome shotgun (WGS) entry which is preliminary data.</text>
</comment>
<organism evidence="2 3">
    <name type="scientific">Streblomastix strix</name>
    <dbReference type="NCBI Taxonomy" id="222440"/>
    <lineage>
        <taxon>Eukaryota</taxon>
        <taxon>Metamonada</taxon>
        <taxon>Preaxostyla</taxon>
        <taxon>Oxymonadida</taxon>
        <taxon>Streblomastigidae</taxon>
        <taxon>Streblomastix</taxon>
    </lineage>
</organism>
<reference evidence="2 3" key="1">
    <citation type="submission" date="2019-03" db="EMBL/GenBank/DDBJ databases">
        <title>Single cell metagenomics reveals metabolic interactions within the superorganism composed of flagellate Streblomastix strix and complex community of Bacteroidetes bacteria on its surface.</title>
        <authorList>
            <person name="Treitli S.C."/>
            <person name="Kolisko M."/>
            <person name="Husnik F."/>
            <person name="Keeling P."/>
            <person name="Hampl V."/>
        </authorList>
    </citation>
    <scope>NUCLEOTIDE SEQUENCE [LARGE SCALE GENOMIC DNA]</scope>
    <source>
        <strain evidence="2">ST1C</strain>
    </source>
</reference>
<dbReference type="Proteomes" id="UP000324800">
    <property type="component" value="Unassembled WGS sequence"/>
</dbReference>
<name>A0A5J4T6H0_9EUKA</name>
<gene>
    <name evidence="2" type="ORF">EZS28_050891</name>
</gene>
<protein>
    <submittedName>
        <fullName evidence="2">Uncharacterized protein</fullName>
    </submittedName>
</protein>
<evidence type="ECO:0000256" key="1">
    <source>
        <dbReference type="SAM" id="MobiDB-lite"/>
    </source>
</evidence>
<feature type="non-terminal residue" evidence="2">
    <location>
        <position position="200"/>
    </location>
</feature>
<evidence type="ECO:0000313" key="3">
    <source>
        <dbReference type="Proteomes" id="UP000324800"/>
    </source>
</evidence>
<feature type="compositionally biased region" description="Polar residues" evidence="1">
    <location>
        <begin position="180"/>
        <end position="194"/>
    </location>
</feature>
<sequence length="200" mass="23163">MSKEEKKVKKTIATRPTFVPSRRFTREKKSEQLAKILESMRQRCLKLNQGISQAELQFIEEEICHLDAKNSAAEAHVSEFATTNPAAKRRICTKRFLNSLLQELYKTNIRINNERKLVGEKYKDNVQRYDQNINARLIEPSMNLRSNSPVFIEEQQINALMNVGSPRQKQFLSRQVDSEFANQSQAGDLRQSSFFDDVPP</sequence>
<dbReference type="EMBL" id="SNRW01037837">
    <property type="protein sequence ID" value="KAA6353582.1"/>
    <property type="molecule type" value="Genomic_DNA"/>
</dbReference>
<accession>A0A5J4T6H0</accession>